<keyword evidence="2" id="KW-1185">Reference proteome</keyword>
<dbReference type="EMBL" id="JBDKWZ010000002">
    <property type="protein sequence ID" value="MEN7546986.1"/>
    <property type="molecule type" value="Genomic_DNA"/>
</dbReference>
<proteinExistence type="predicted"/>
<accession>A0AAW9S7S8</accession>
<name>A0AAW9S7S8_9BACT</name>
<protein>
    <submittedName>
        <fullName evidence="1">Uncharacterized protein</fullName>
    </submittedName>
</protein>
<evidence type="ECO:0000313" key="2">
    <source>
        <dbReference type="Proteomes" id="UP001403385"/>
    </source>
</evidence>
<gene>
    <name evidence="1" type="ORF">AAG747_03655</name>
</gene>
<sequence>MKPDKHQKIIDALSELKSWAAAQKKVRLVLGPPVDNKEIDSWPGLIAASTAFLQKVPFQPEQFVIPASYRYFMSLHSFARIEYNTGKDKWKTYEPFNLYGSTELVKSQYFTRGGWELNGREIHTTFLTAFATAGYSVEASRWCFYTDTDIERKVEGELPVLCESNDYECNLAKYVDTGEWIEDACKDPVAYSFEDWFSKLVAILVAKPFSRKREDEIPDGFYASPSAGK</sequence>
<dbReference type="RefSeq" id="WP_346819774.1">
    <property type="nucleotide sequence ID" value="NZ_JBDKWZ010000002.1"/>
</dbReference>
<organism evidence="1 2">
    <name type="scientific">Rapidithrix thailandica</name>
    <dbReference type="NCBI Taxonomy" id="413964"/>
    <lineage>
        <taxon>Bacteria</taxon>
        <taxon>Pseudomonadati</taxon>
        <taxon>Bacteroidota</taxon>
        <taxon>Cytophagia</taxon>
        <taxon>Cytophagales</taxon>
        <taxon>Flammeovirgaceae</taxon>
        <taxon>Rapidithrix</taxon>
    </lineage>
</organism>
<comment type="caution">
    <text evidence="1">The sequence shown here is derived from an EMBL/GenBank/DDBJ whole genome shotgun (WGS) entry which is preliminary data.</text>
</comment>
<evidence type="ECO:0000313" key="1">
    <source>
        <dbReference type="EMBL" id="MEN7546986.1"/>
    </source>
</evidence>
<dbReference type="Proteomes" id="UP001403385">
    <property type="component" value="Unassembled WGS sequence"/>
</dbReference>
<dbReference type="AlphaFoldDB" id="A0AAW9S7S8"/>
<reference evidence="1 2" key="1">
    <citation type="submission" date="2024-04" db="EMBL/GenBank/DDBJ databases">
        <title>Novel genus in family Flammeovirgaceae.</title>
        <authorList>
            <person name="Nguyen T.H."/>
            <person name="Vuong T.Q."/>
            <person name="Le H."/>
            <person name="Kim S.-G."/>
        </authorList>
    </citation>
    <scope>NUCLEOTIDE SEQUENCE [LARGE SCALE GENOMIC DNA]</scope>
    <source>
        <strain evidence="1 2">JCM 23209</strain>
    </source>
</reference>